<sequence length="320" mass="34324">MNISVLVLDGAFDTGLATVLDVFGTANELAGLLPEPPARFSTTIVGVRDRALTAQGLQVPMSAIGSEPAPDWLLIPALGQKMPDPLGKALLRPDVAEAVVALRDAAKAGARIGAACIGTFVLAETGLLDGRPSTTTWWLAPMFRQRYPQVRLDASRMLINDGQLATAGAALGHIDLALMVIRQTSPELAALTAKYLIVDSRPLQSAYAISDHLAHSNPLVERFERWARGHLAAGFNLDEAAAALGASKRTLSRRVNDVLGKTPLSYFQDLRVEQAVHLLKTTSDSVDEIAAKVGYGDGVTLRNLLRRRLRKGVREIRAAN</sequence>
<protein>
    <submittedName>
        <fullName evidence="1">Helix-turn-helix domain-containing protein</fullName>
    </submittedName>
</protein>
<evidence type="ECO:0000313" key="1">
    <source>
        <dbReference type="EMBL" id="MER9286161.1"/>
    </source>
</evidence>
<accession>A0ACC6T2M7</accession>
<comment type="caution">
    <text evidence="1">The sequence shown here is derived from an EMBL/GenBank/DDBJ whole genome shotgun (WGS) entry which is preliminary data.</text>
</comment>
<dbReference type="Proteomes" id="UP001480082">
    <property type="component" value="Unassembled WGS sequence"/>
</dbReference>
<organism evidence="1 2">
    <name type="scientific">Mesorhizobium australicum</name>
    <dbReference type="NCBI Taxonomy" id="536018"/>
    <lineage>
        <taxon>Bacteria</taxon>
        <taxon>Pseudomonadati</taxon>
        <taxon>Pseudomonadota</taxon>
        <taxon>Alphaproteobacteria</taxon>
        <taxon>Hyphomicrobiales</taxon>
        <taxon>Phyllobacteriaceae</taxon>
        <taxon>Mesorhizobium</taxon>
    </lineage>
</organism>
<dbReference type="EMBL" id="JAMYRI010000011">
    <property type="protein sequence ID" value="MER9286161.1"/>
    <property type="molecule type" value="Genomic_DNA"/>
</dbReference>
<keyword evidence="2" id="KW-1185">Reference proteome</keyword>
<proteinExistence type="predicted"/>
<name>A0ACC6T2M7_9HYPH</name>
<reference evidence="1 2" key="1">
    <citation type="journal article" date="2024" name="Proc. Natl. Acad. Sci. U.S.A.">
        <title>The evolutionary genomics of adaptation to stress in wild rhizobium bacteria.</title>
        <authorList>
            <person name="Kehlet-Delgado H."/>
            <person name="Montoya A.P."/>
            <person name="Jensen K.T."/>
            <person name="Wendlandt C.E."/>
            <person name="Dexheimer C."/>
            <person name="Roberts M."/>
            <person name="Torres Martinez L."/>
            <person name="Friesen M.L."/>
            <person name="Griffitts J.S."/>
            <person name="Porter S.S."/>
        </authorList>
    </citation>
    <scope>NUCLEOTIDE SEQUENCE [LARGE SCALE GENOMIC DNA]</scope>
    <source>
        <strain evidence="1 2">M0468</strain>
    </source>
</reference>
<evidence type="ECO:0000313" key="2">
    <source>
        <dbReference type="Proteomes" id="UP001480082"/>
    </source>
</evidence>
<gene>
    <name evidence="1" type="ORF">NKI81_19705</name>
</gene>